<evidence type="ECO:0000313" key="2">
    <source>
        <dbReference type="Proteomes" id="UP000054495"/>
    </source>
</evidence>
<protein>
    <submittedName>
        <fullName evidence="1">Uncharacterized protein</fullName>
    </submittedName>
</protein>
<proteinExistence type="predicted"/>
<evidence type="ECO:0000313" key="1">
    <source>
        <dbReference type="EMBL" id="EPB72580.1"/>
    </source>
</evidence>
<accession>A0A0D6LKJ3</accession>
<keyword evidence="2" id="KW-1185">Reference proteome</keyword>
<dbReference type="EMBL" id="KE125036">
    <property type="protein sequence ID" value="EPB72580.1"/>
    <property type="molecule type" value="Genomic_DNA"/>
</dbReference>
<dbReference type="Proteomes" id="UP000054495">
    <property type="component" value="Unassembled WGS sequence"/>
</dbReference>
<name>A0A0D6LKJ3_9BILA</name>
<reference evidence="1 2" key="1">
    <citation type="submission" date="2013-05" db="EMBL/GenBank/DDBJ databases">
        <title>Draft genome of the parasitic nematode Anyclostoma ceylanicum.</title>
        <authorList>
            <person name="Mitreva M."/>
        </authorList>
    </citation>
    <scope>NUCLEOTIDE SEQUENCE [LARGE SCALE GENOMIC DNA]</scope>
</reference>
<organism evidence="1 2">
    <name type="scientific">Ancylostoma ceylanicum</name>
    <dbReference type="NCBI Taxonomy" id="53326"/>
    <lineage>
        <taxon>Eukaryota</taxon>
        <taxon>Metazoa</taxon>
        <taxon>Ecdysozoa</taxon>
        <taxon>Nematoda</taxon>
        <taxon>Chromadorea</taxon>
        <taxon>Rhabditida</taxon>
        <taxon>Rhabditina</taxon>
        <taxon>Rhabditomorpha</taxon>
        <taxon>Strongyloidea</taxon>
        <taxon>Ancylostomatidae</taxon>
        <taxon>Ancylostomatinae</taxon>
        <taxon>Ancylostoma</taxon>
    </lineage>
</organism>
<gene>
    <name evidence="1" type="ORF">ANCCEY_08324</name>
</gene>
<sequence length="148" mass="16430">MAGNGPASCREHSHFFSLHRERRGVREYPWQRALLREGPAERADAEVLGEEQIRRPDSLPGAVATLQQGQAQVRYISIGDQLHDSVHFELVGDVSSGVYDLKLKDVAQDAVVGSYYCTVLDRQETEQYQADPAEVIALGQFPFAEGTT</sequence>
<dbReference type="AlphaFoldDB" id="A0A0D6LKJ3"/>